<sequence>MDKMETIRKWSGGLFLFGIVFNLLCASWMNLSGTCPVFTQSLSSTATERSLPPCHGESSDSTPSESSAPCCSSEIVKVDSSLEFRFEVQKFFQSNEMLVLFFFPAGWIFNPTDRIVDSNRSQELSFSAFKIPLSFLQVFRI</sequence>
<protein>
    <submittedName>
        <fullName evidence="3">Uncharacterized protein</fullName>
    </submittedName>
</protein>
<evidence type="ECO:0000313" key="4">
    <source>
        <dbReference type="Proteomes" id="UP000724686"/>
    </source>
</evidence>
<dbReference type="RefSeq" id="WP_205277794.1">
    <property type="nucleotide sequence ID" value="NZ_JAFFPU010000003.1"/>
</dbReference>
<keyword evidence="4" id="KW-1185">Reference proteome</keyword>
<accession>A0ABS2U6Z1</accession>
<keyword evidence="2" id="KW-0472">Membrane</keyword>
<feature type="transmembrane region" description="Helical" evidence="2">
    <location>
        <begin position="12"/>
        <end position="31"/>
    </location>
</feature>
<name>A0ABS2U6Z1_9LEPT</name>
<feature type="compositionally biased region" description="Low complexity" evidence="1">
    <location>
        <begin position="59"/>
        <end position="69"/>
    </location>
</feature>
<organism evidence="3 4">
    <name type="scientific">Leptospira ainlahdjerensis</name>
    <dbReference type="NCBI Taxonomy" id="2810033"/>
    <lineage>
        <taxon>Bacteria</taxon>
        <taxon>Pseudomonadati</taxon>
        <taxon>Spirochaetota</taxon>
        <taxon>Spirochaetia</taxon>
        <taxon>Leptospirales</taxon>
        <taxon>Leptospiraceae</taxon>
        <taxon>Leptospira</taxon>
    </lineage>
</organism>
<dbReference type="Proteomes" id="UP000724686">
    <property type="component" value="Unassembled WGS sequence"/>
</dbReference>
<reference evidence="3 4" key="1">
    <citation type="submission" date="2021-02" db="EMBL/GenBank/DDBJ databases">
        <title>Leptospira ainlahdjerensis sp. nov., Leptospira ainazelensis sp. nov., Leptospira abararensis sp. nov. and Leptospira chreensis sp. nov., four new species isolated from water sources in Algeria.</title>
        <authorList>
            <person name="Amara Korba A."/>
            <person name="Kainiu M."/>
            <person name="Vincent A.T."/>
            <person name="Mariet J.-F."/>
            <person name="Veyrier F.J."/>
            <person name="Goarant C."/>
            <person name="Picardeau M."/>
        </authorList>
    </citation>
    <scope>NUCLEOTIDE SEQUENCE [LARGE SCALE GENOMIC DNA]</scope>
    <source>
        <strain evidence="3 4">201903070</strain>
    </source>
</reference>
<dbReference type="EMBL" id="JAFFPU010000003">
    <property type="protein sequence ID" value="MBM9575569.1"/>
    <property type="molecule type" value="Genomic_DNA"/>
</dbReference>
<proteinExistence type="predicted"/>
<feature type="region of interest" description="Disordered" evidence="1">
    <location>
        <begin position="47"/>
        <end position="69"/>
    </location>
</feature>
<evidence type="ECO:0000256" key="1">
    <source>
        <dbReference type="SAM" id="MobiDB-lite"/>
    </source>
</evidence>
<keyword evidence="2" id="KW-1133">Transmembrane helix</keyword>
<gene>
    <name evidence="3" type="ORF">JWG45_00245</name>
</gene>
<evidence type="ECO:0000256" key="2">
    <source>
        <dbReference type="SAM" id="Phobius"/>
    </source>
</evidence>
<comment type="caution">
    <text evidence="3">The sequence shown here is derived from an EMBL/GenBank/DDBJ whole genome shotgun (WGS) entry which is preliminary data.</text>
</comment>
<evidence type="ECO:0000313" key="3">
    <source>
        <dbReference type="EMBL" id="MBM9575569.1"/>
    </source>
</evidence>
<keyword evidence="2" id="KW-0812">Transmembrane</keyword>